<keyword evidence="5 6" id="KW-0472">Membrane</keyword>
<dbReference type="EMBL" id="LOBU02000007">
    <property type="protein sequence ID" value="OKA09604.1"/>
    <property type="molecule type" value="Genomic_DNA"/>
</dbReference>
<evidence type="ECO:0000256" key="3">
    <source>
        <dbReference type="ARBA" id="ARBA00022692"/>
    </source>
</evidence>
<gene>
    <name evidence="9" type="ORF">ATP06_0209150</name>
    <name evidence="8" type="ORF">AVL48_13400</name>
</gene>
<feature type="transmembrane region" description="Helical" evidence="6">
    <location>
        <begin position="257"/>
        <end position="276"/>
    </location>
</feature>
<evidence type="ECO:0000256" key="5">
    <source>
        <dbReference type="ARBA" id="ARBA00023136"/>
    </source>
</evidence>
<dbReference type="GO" id="GO:0005886">
    <property type="term" value="C:plasma membrane"/>
    <property type="evidence" value="ECO:0007669"/>
    <property type="project" value="UniProtKB-SubCell"/>
</dbReference>
<name>A0A154M6P1_9PSEU</name>
<feature type="transmembrane region" description="Helical" evidence="6">
    <location>
        <begin position="160"/>
        <end position="179"/>
    </location>
</feature>
<feature type="transmembrane region" description="Helical" evidence="6">
    <location>
        <begin position="118"/>
        <end position="139"/>
    </location>
</feature>
<organism evidence="8 10">
    <name type="scientific">Amycolatopsis regifaucium</name>
    <dbReference type="NCBI Taxonomy" id="546365"/>
    <lineage>
        <taxon>Bacteria</taxon>
        <taxon>Bacillati</taxon>
        <taxon>Actinomycetota</taxon>
        <taxon>Actinomycetes</taxon>
        <taxon>Pseudonocardiales</taxon>
        <taxon>Pseudonocardiaceae</taxon>
        <taxon>Amycolatopsis</taxon>
    </lineage>
</organism>
<feature type="transmembrane region" description="Helical" evidence="6">
    <location>
        <begin position="296"/>
        <end position="325"/>
    </location>
</feature>
<comment type="caution">
    <text evidence="8">The sequence shown here is derived from an EMBL/GenBank/DDBJ whole genome shotgun (WGS) entry which is preliminary data.</text>
</comment>
<evidence type="ECO:0000256" key="4">
    <source>
        <dbReference type="ARBA" id="ARBA00022989"/>
    </source>
</evidence>
<dbReference type="RefSeq" id="WP_061981533.1">
    <property type="nucleotide sequence ID" value="NZ_FOPQ01000005.1"/>
</dbReference>
<feature type="transmembrane region" description="Helical" evidence="6">
    <location>
        <begin position="20"/>
        <end position="38"/>
    </location>
</feature>
<feature type="transmembrane region" description="Helical" evidence="6">
    <location>
        <begin position="337"/>
        <end position="357"/>
    </location>
</feature>
<feature type="domain" description="ABC3 transporter permease C-terminal" evidence="7">
    <location>
        <begin position="259"/>
        <end position="346"/>
    </location>
</feature>
<evidence type="ECO:0000259" key="7">
    <source>
        <dbReference type="Pfam" id="PF02687"/>
    </source>
</evidence>
<dbReference type="InterPro" id="IPR003838">
    <property type="entry name" value="ABC3_permease_C"/>
</dbReference>
<evidence type="ECO:0000256" key="2">
    <source>
        <dbReference type="ARBA" id="ARBA00022475"/>
    </source>
</evidence>
<comment type="subcellular location">
    <subcellularLocation>
        <location evidence="1">Cell membrane</location>
        <topology evidence="1">Multi-pass membrane protein</topology>
    </subcellularLocation>
</comment>
<keyword evidence="2" id="KW-1003">Cell membrane</keyword>
<feature type="transmembrane region" description="Helical" evidence="6">
    <location>
        <begin position="82"/>
        <end position="106"/>
    </location>
</feature>
<dbReference type="Pfam" id="PF02687">
    <property type="entry name" value="FtsX"/>
    <property type="match status" value="1"/>
</dbReference>
<dbReference type="AlphaFoldDB" id="A0A154M6P1"/>
<evidence type="ECO:0000256" key="6">
    <source>
        <dbReference type="SAM" id="Phobius"/>
    </source>
</evidence>
<feature type="transmembrane region" description="Helical" evidence="6">
    <location>
        <begin position="225"/>
        <end position="245"/>
    </location>
</feature>
<reference evidence="8 10" key="1">
    <citation type="submission" date="2015-12" db="EMBL/GenBank/DDBJ databases">
        <title>Amycolatopsis regifaucium genome sequencing and assembly.</title>
        <authorList>
            <person name="Mayilraj S."/>
        </authorList>
    </citation>
    <scope>NUCLEOTIDE SEQUENCE [LARGE SCALE GENOMIC DNA]</scope>
    <source>
        <strain evidence="8 10">GY080</strain>
    </source>
</reference>
<dbReference type="Proteomes" id="UP000186883">
    <property type="component" value="Unassembled WGS sequence"/>
</dbReference>
<dbReference type="EMBL" id="LQCI01000050">
    <property type="protein sequence ID" value="KZB80027.1"/>
    <property type="molecule type" value="Genomic_DNA"/>
</dbReference>
<dbReference type="OrthoDB" id="3617864at2"/>
<evidence type="ECO:0000313" key="9">
    <source>
        <dbReference type="EMBL" id="OKA09604.1"/>
    </source>
</evidence>
<keyword evidence="4 6" id="KW-1133">Transmembrane helix</keyword>
<evidence type="ECO:0000256" key="1">
    <source>
        <dbReference type="ARBA" id="ARBA00004651"/>
    </source>
</evidence>
<reference evidence="9 11" key="2">
    <citation type="submission" date="2016-11" db="EMBL/GenBank/DDBJ databases">
        <title>Genome sequencing of Amycolatopsis regifaucium.</title>
        <authorList>
            <person name="Mayilraj S."/>
            <person name="Kaur N."/>
        </authorList>
    </citation>
    <scope>NUCLEOTIDE SEQUENCE [LARGE SCALE GENOMIC DNA]</scope>
    <source>
        <strain evidence="9 11">GY080</strain>
    </source>
</reference>
<keyword evidence="11" id="KW-1185">Reference proteome</keyword>
<dbReference type="Proteomes" id="UP000076321">
    <property type="component" value="Unassembled WGS sequence"/>
</dbReference>
<evidence type="ECO:0000313" key="8">
    <source>
        <dbReference type="EMBL" id="KZB80027.1"/>
    </source>
</evidence>
<protein>
    <submittedName>
        <fullName evidence="8">ABC transporter permease</fullName>
    </submittedName>
</protein>
<proteinExistence type="predicted"/>
<keyword evidence="3 6" id="KW-0812">Transmembrane</keyword>
<accession>A0A154M6P1</accession>
<sequence length="371" mass="38012">MIAAMALWVGGIARVRPARLGVSAAGVAIVITLLAVHGWTGSPAPPWIPATALVVLLATPSERSLRSDQDLLRARGATGGQVLALASAEAVVAGLAGGVAGVALSLAGGFLTGSGLTFAWEIVLLLVAGPLVAALAILPPVLREWYFVPADDGPPWWAPYGLDFLLLALAFFWPLFGWAGGTMLLWRLVELGLRKGKRALGGALRPLVSGLAGVLALSISWRSALLARSVVLVALAVAFAISTAFTKDGCKAATVDMLASLVLAAAAAGPSFGLALNERRRDLLIVSTLGGKRRQVAAFIAGDALIVGAGGLIAGHLLGVLFVLFAQVEGTPSPHGYFGLLAAVVIASCVTASARIAQLAARDEVSDLRDY</sequence>
<evidence type="ECO:0000313" key="10">
    <source>
        <dbReference type="Proteomes" id="UP000076321"/>
    </source>
</evidence>
<evidence type="ECO:0000313" key="11">
    <source>
        <dbReference type="Proteomes" id="UP000186883"/>
    </source>
</evidence>